<name>A0A2T3W5S2_9DEIO</name>
<accession>A0A2T3W5S2</accession>
<comment type="caution">
    <text evidence="2">The sequence shown here is derived from an EMBL/GenBank/DDBJ whole genome shotgun (WGS) entry which is preliminary data.</text>
</comment>
<evidence type="ECO:0000313" key="3">
    <source>
        <dbReference type="Proteomes" id="UP000240317"/>
    </source>
</evidence>
<keyword evidence="1" id="KW-0732">Signal</keyword>
<sequence length="116" mass="12516">MKRVPVIALALRRPALALAATLPVQVPCCVVHCTCTGQNLSVSYAKFGTQSLFAVLEQSAPRPGTGPECQWGALHQSVRAGARGRLRWWEHQGQATLNAFTGNSTVNTDTDCRPFP</sequence>
<dbReference type="AlphaFoldDB" id="A0A2T3W5S2"/>
<evidence type="ECO:0000313" key="2">
    <source>
        <dbReference type="EMBL" id="PTA67245.1"/>
    </source>
</evidence>
<feature type="signal peptide" evidence="1">
    <location>
        <begin position="1"/>
        <end position="19"/>
    </location>
</feature>
<dbReference type="Proteomes" id="UP000240317">
    <property type="component" value="Unassembled WGS sequence"/>
</dbReference>
<reference evidence="2 3" key="1">
    <citation type="submission" date="2018-03" db="EMBL/GenBank/DDBJ databases">
        <title>Draft genome of Deinococcus sp. OD32.</title>
        <authorList>
            <person name="Wang X.-P."/>
            <person name="Du Z.-J."/>
        </authorList>
    </citation>
    <scope>NUCLEOTIDE SEQUENCE [LARGE SCALE GENOMIC DNA]</scope>
    <source>
        <strain evidence="2 3">OD32</strain>
    </source>
</reference>
<gene>
    <name evidence="2" type="ORF">C8263_13100</name>
</gene>
<proteinExistence type="predicted"/>
<keyword evidence="3" id="KW-1185">Reference proteome</keyword>
<dbReference type="EMBL" id="PYSV01000013">
    <property type="protein sequence ID" value="PTA67245.1"/>
    <property type="molecule type" value="Genomic_DNA"/>
</dbReference>
<organism evidence="2 3">
    <name type="scientific">Deinococcus arcticus</name>
    <dbReference type="NCBI Taxonomy" id="2136176"/>
    <lineage>
        <taxon>Bacteria</taxon>
        <taxon>Thermotogati</taxon>
        <taxon>Deinococcota</taxon>
        <taxon>Deinococci</taxon>
        <taxon>Deinococcales</taxon>
        <taxon>Deinococcaceae</taxon>
        <taxon>Deinococcus</taxon>
    </lineage>
</organism>
<protein>
    <recommendedName>
        <fullName evidence="4">Secreted protein</fullName>
    </recommendedName>
</protein>
<evidence type="ECO:0008006" key="4">
    <source>
        <dbReference type="Google" id="ProtNLM"/>
    </source>
</evidence>
<evidence type="ECO:0000256" key="1">
    <source>
        <dbReference type="SAM" id="SignalP"/>
    </source>
</evidence>
<feature type="chain" id="PRO_5015486253" description="Secreted protein" evidence="1">
    <location>
        <begin position="20"/>
        <end position="116"/>
    </location>
</feature>